<comment type="function">
    <text evidence="7">Global transcriptional regulator of carbon catabolite repression (CCR) and carbon catabolite activation (CCA), which ensures optimal energy usage under diverse conditions.</text>
</comment>
<dbReference type="InterPro" id="IPR006377">
    <property type="entry name" value="CcpA"/>
</dbReference>
<keyword evidence="6 7" id="KW-0804">Transcription</keyword>
<evidence type="ECO:0000256" key="3">
    <source>
        <dbReference type="ARBA" id="ARBA00023015"/>
    </source>
</evidence>
<evidence type="ECO:0000313" key="11">
    <source>
        <dbReference type="Proteomes" id="UP000549765"/>
    </source>
</evidence>
<feature type="domain" description="HTH lacI-type" evidence="8">
    <location>
        <begin position="6"/>
        <end position="60"/>
    </location>
</feature>
<reference evidence="10 11" key="1">
    <citation type="submission" date="2020-04" db="EMBL/GenBank/DDBJ databases">
        <title>MicrobeNet Type strains.</title>
        <authorList>
            <person name="Nicholson A.C."/>
        </authorList>
    </citation>
    <scope>NUCLEOTIDE SEQUENCE [LARGE SCALE GENOMIC DNA]</scope>
    <source>
        <strain evidence="10 11">CCUG 61472</strain>
    </source>
</reference>
<keyword evidence="11" id="KW-1185">Reference proteome</keyword>
<name>A0A7X6S1T2_9LACO</name>
<dbReference type="PRINTS" id="PR00036">
    <property type="entry name" value="HTHLACI"/>
</dbReference>
<dbReference type="PROSITE" id="PS00356">
    <property type="entry name" value="HTH_LACI_1"/>
    <property type="match status" value="1"/>
</dbReference>
<dbReference type="AlphaFoldDB" id="A0A7X6S1T2"/>
<dbReference type="Proteomes" id="UP000549765">
    <property type="component" value="Unassembled WGS sequence"/>
</dbReference>
<dbReference type="SUPFAM" id="SSF53822">
    <property type="entry name" value="Periplasmic binding protein-like I"/>
    <property type="match status" value="1"/>
</dbReference>
<dbReference type="NCBIfam" id="TIGR01481">
    <property type="entry name" value="ccpA"/>
    <property type="match status" value="1"/>
</dbReference>
<evidence type="ECO:0000256" key="6">
    <source>
        <dbReference type="ARBA" id="ARBA00023163"/>
    </source>
</evidence>
<feature type="domain" description="HTH cro/C1-type" evidence="9">
    <location>
        <begin position="2"/>
        <end position="50"/>
    </location>
</feature>
<comment type="caution">
    <text evidence="10">The sequence shown here is derived from an EMBL/GenBank/DDBJ whole genome shotgun (WGS) entry which is preliminary data.</text>
</comment>
<dbReference type="InterPro" id="IPR000843">
    <property type="entry name" value="HTH_LacI"/>
</dbReference>
<evidence type="ECO:0000256" key="1">
    <source>
        <dbReference type="ARBA" id="ARBA00019435"/>
    </source>
</evidence>
<accession>A0A7X6S1T2</accession>
<evidence type="ECO:0000256" key="5">
    <source>
        <dbReference type="ARBA" id="ARBA00023159"/>
    </source>
</evidence>
<keyword evidence="2 7" id="KW-0678">Repressor</keyword>
<keyword evidence="5 7" id="KW-0010">Activator</keyword>
<dbReference type="RefSeq" id="WP_168721043.1">
    <property type="nucleotide sequence ID" value="NZ_JAAXPN010000001.1"/>
</dbReference>
<dbReference type="GO" id="GO:0003700">
    <property type="term" value="F:DNA-binding transcription factor activity"/>
    <property type="evidence" value="ECO:0007669"/>
    <property type="project" value="TreeGrafter"/>
</dbReference>
<dbReference type="SUPFAM" id="SSF47413">
    <property type="entry name" value="lambda repressor-like DNA-binding domains"/>
    <property type="match status" value="1"/>
</dbReference>
<evidence type="ECO:0000256" key="4">
    <source>
        <dbReference type="ARBA" id="ARBA00023125"/>
    </source>
</evidence>
<dbReference type="InterPro" id="IPR001387">
    <property type="entry name" value="Cro/C1-type_HTH"/>
</dbReference>
<dbReference type="FunFam" id="1.10.260.40:FF:000002">
    <property type="entry name" value="HTH-type transcriptional repressor PurR"/>
    <property type="match status" value="1"/>
</dbReference>
<evidence type="ECO:0000256" key="7">
    <source>
        <dbReference type="RuleBase" id="RU368079"/>
    </source>
</evidence>
<dbReference type="PROSITE" id="PS50943">
    <property type="entry name" value="HTH_CROC1"/>
    <property type="match status" value="1"/>
</dbReference>
<dbReference type="CDD" id="cd01392">
    <property type="entry name" value="HTH_LacI"/>
    <property type="match status" value="1"/>
</dbReference>
<dbReference type="InterPro" id="IPR010982">
    <property type="entry name" value="Lambda_DNA-bd_dom_sf"/>
</dbReference>
<dbReference type="Pfam" id="PF13377">
    <property type="entry name" value="Peripla_BP_3"/>
    <property type="match status" value="1"/>
</dbReference>
<dbReference type="PROSITE" id="PS50932">
    <property type="entry name" value="HTH_LACI_2"/>
    <property type="match status" value="1"/>
</dbReference>
<proteinExistence type="predicted"/>
<gene>
    <name evidence="10" type="primary">ccpA</name>
    <name evidence="10" type="ORF">HF964_00210</name>
</gene>
<dbReference type="Pfam" id="PF00356">
    <property type="entry name" value="LacI"/>
    <property type="match status" value="1"/>
</dbReference>
<dbReference type="EMBL" id="JAAXPN010000001">
    <property type="protein sequence ID" value="NKZ23240.1"/>
    <property type="molecule type" value="Genomic_DNA"/>
</dbReference>
<dbReference type="CDD" id="cd06298">
    <property type="entry name" value="PBP1_CcpA"/>
    <property type="match status" value="1"/>
</dbReference>
<evidence type="ECO:0000259" key="9">
    <source>
        <dbReference type="PROSITE" id="PS50943"/>
    </source>
</evidence>
<evidence type="ECO:0000313" key="10">
    <source>
        <dbReference type="EMBL" id="NKZ23240.1"/>
    </source>
</evidence>
<dbReference type="SMART" id="SM00354">
    <property type="entry name" value="HTH_LACI"/>
    <property type="match status" value="1"/>
</dbReference>
<dbReference type="PANTHER" id="PTHR30146:SF150">
    <property type="entry name" value="ARABINOSE METABOLISM TRANSCRIPTIONAL REPRESSOR"/>
    <property type="match status" value="1"/>
</dbReference>
<protein>
    <recommendedName>
        <fullName evidence="1 7">Catabolite control protein A</fullName>
    </recommendedName>
</protein>
<dbReference type="InterPro" id="IPR046335">
    <property type="entry name" value="LacI/GalR-like_sensor"/>
</dbReference>
<dbReference type="Gene3D" id="3.40.50.2300">
    <property type="match status" value="2"/>
</dbReference>
<dbReference type="InterPro" id="IPR028082">
    <property type="entry name" value="Peripla_BP_I"/>
</dbReference>
<keyword evidence="3 7" id="KW-0805">Transcription regulation</keyword>
<sequence length="333" mass="36246">MEKENVTIYDVAREAGVSMATVSRVVNGNSNVKQATKDKVLAVIDRLDYRPNAVARGLASKKTTTVGVIIPDVTDMFFSELARGVDDVASMYHYNIILANSDDSGTKELQVLENLLAKQVDGIIYMGNGLRDKLREQFSHTNVPIVLAGGVDEKNQTPTVNIDYTAATKDAVAKLISNGHKKIAFISGSLEQAINKEYRLKGYKEALAEADIAFDETLIFATNYTYNAGFELANELYGTSATAAFVGADELAAGVLNGLTDRGVSVPNDFEIITAINTKLTQITRPQLTTISIPMYDMGAVAMRMLTKLMGKENIENGRLSLPYGIISRQTTR</sequence>
<evidence type="ECO:0000259" key="8">
    <source>
        <dbReference type="PROSITE" id="PS50932"/>
    </source>
</evidence>
<dbReference type="GO" id="GO:0000976">
    <property type="term" value="F:transcription cis-regulatory region binding"/>
    <property type="evidence" value="ECO:0007669"/>
    <property type="project" value="TreeGrafter"/>
</dbReference>
<keyword evidence="4 7" id="KW-0238">DNA-binding</keyword>
<organism evidence="10 11">
    <name type="scientific">Periweissella fabalis</name>
    <dbReference type="NCBI Taxonomy" id="1070421"/>
    <lineage>
        <taxon>Bacteria</taxon>
        <taxon>Bacillati</taxon>
        <taxon>Bacillota</taxon>
        <taxon>Bacilli</taxon>
        <taxon>Lactobacillales</taxon>
        <taxon>Lactobacillaceae</taxon>
        <taxon>Periweissella</taxon>
    </lineage>
</organism>
<evidence type="ECO:0000256" key="2">
    <source>
        <dbReference type="ARBA" id="ARBA00022491"/>
    </source>
</evidence>
<dbReference type="Gene3D" id="1.10.260.40">
    <property type="entry name" value="lambda repressor-like DNA-binding domains"/>
    <property type="match status" value="1"/>
</dbReference>
<dbReference type="PANTHER" id="PTHR30146">
    <property type="entry name" value="LACI-RELATED TRANSCRIPTIONAL REPRESSOR"/>
    <property type="match status" value="1"/>
</dbReference>